<reference evidence="3" key="2">
    <citation type="submission" date="2020-09" db="EMBL/GenBank/DDBJ databases">
        <authorList>
            <person name="Sun Q."/>
            <person name="Zhou Y."/>
        </authorList>
    </citation>
    <scope>NUCLEOTIDE SEQUENCE</scope>
    <source>
        <strain evidence="3">CGMCC 1.15448</strain>
    </source>
</reference>
<dbReference type="AlphaFoldDB" id="A0A8J2U7S9"/>
<evidence type="ECO:0000313" key="4">
    <source>
        <dbReference type="Proteomes" id="UP000607559"/>
    </source>
</evidence>
<gene>
    <name evidence="3" type="ORF">GCM10011511_04980</name>
</gene>
<protein>
    <recommendedName>
        <fullName evidence="2">MobA/VirD2-like nuclease domain-containing protein</fullName>
    </recommendedName>
</protein>
<name>A0A8J2U7S9_9BACT</name>
<dbReference type="Pfam" id="PF03432">
    <property type="entry name" value="Relaxase"/>
    <property type="match status" value="1"/>
</dbReference>
<feature type="compositionally biased region" description="Basic residues" evidence="1">
    <location>
        <begin position="307"/>
        <end position="318"/>
    </location>
</feature>
<evidence type="ECO:0000313" key="3">
    <source>
        <dbReference type="EMBL" id="GGA84955.1"/>
    </source>
</evidence>
<comment type="caution">
    <text evidence="3">The sequence shown here is derived from an EMBL/GenBank/DDBJ whole genome shotgun (WGS) entry which is preliminary data.</text>
</comment>
<accession>A0A8J2U7S9</accession>
<sequence length="318" mass="35983">MVSNVFPGHSFYHAGRYVSKKPGAELLDYVGVRGYDYKLMAEDFITQSELRPSKQKACFHAALSFYPGEKPTDETMTQIAREYLEGLGIVNTQYVIVKHTDKAHLHLHILANMVDNDGKAIKDGWIGLRGKKVAQQLTRKYKLIPAKGKNLDLTHLEAMSQSEVNRYKIYQAIVDSLPNCRSLQDLELRLMAQGIHTLYKYKGQTQELQGISFRIGQDRFKGSQIDRKFSLGNLQKALAAMRQNRDITAWLSPKERKKALLIKSATRQSTAPEPTHQVQLSPLIQALLKPVESEGGGVPYELTDAYRRKKKKKKGPSL</sequence>
<dbReference type="EMBL" id="BMJC01000001">
    <property type="protein sequence ID" value="GGA84955.1"/>
    <property type="molecule type" value="Genomic_DNA"/>
</dbReference>
<proteinExistence type="predicted"/>
<feature type="domain" description="MobA/VirD2-like nuclease" evidence="2">
    <location>
        <begin position="17"/>
        <end position="143"/>
    </location>
</feature>
<dbReference type="InterPro" id="IPR005094">
    <property type="entry name" value="Endonuclease_MobA/VirD2"/>
</dbReference>
<feature type="region of interest" description="Disordered" evidence="1">
    <location>
        <begin position="293"/>
        <end position="318"/>
    </location>
</feature>
<dbReference type="RefSeq" id="WP_188928192.1">
    <property type="nucleotide sequence ID" value="NZ_BMJC01000001.1"/>
</dbReference>
<evidence type="ECO:0000259" key="2">
    <source>
        <dbReference type="Pfam" id="PF03432"/>
    </source>
</evidence>
<dbReference type="Proteomes" id="UP000607559">
    <property type="component" value="Unassembled WGS sequence"/>
</dbReference>
<reference evidence="3" key="1">
    <citation type="journal article" date="2014" name="Int. J. Syst. Evol. Microbiol.">
        <title>Complete genome sequence of Corynebacterium casei LMG S-19264T (=DSM 44701T), isolated from a smear-ripened cheese.</title>
        <authorList>
            <consortium name="US DOE Joint Genome Institute (JGI-PGF)"/>
            <person name="Walter F."/>
            <person name="Albersmeier A."/>
            <person name="Kalinowski J."/>
            <person name="Ruckert C."/>
        </authorList>
    </citation>
    <scope>NUCLEOTIDE SEQUENCE</scope>
    <source>
        <strain evidence="3">CGMCC 1.15448</strain>
    </source>
</reference>
<keyword evidence="4" id="KW-1185">Reference proteome</keyword>
<organism evidence="3 4">
    <name type="scientific">Puia dinghuensis</name>
    <dbReference type="NCBI Taxonomy" id="1792502"/>
    <lineage>
        <taxon>Bacteria</taxon>
        <taxon>Pseudomonadati</taxon>
        <taxon>Bacteroidota</taxon>
        <taxon>Chitinophagia</taxon>
        <taxon>Chitinophagales</taxon>
        <taxon>Chitinophagaceae</taxon>
        <taxon>Puia</taxon>
    </lineage>
</organism>
<evidence type="ECO:0000256" key="1">
    <source>
        <dbReference type="SAM" id="MobiDB-lite"/>
    </source>
</evidence>